<feature type="compositionally biased region" description="Basic and acidic residues" evidence="1">
    <location>
        <begin position="1"/>
        <end position="10"/>
    </location>
</feature>
<sequence length="57" mass="6278">MLDSPDRLPPHDAAGCREVSNRKQTAGLFPLRVLYSPPSRRGDAEHAPEHQAQKTTA</sequence>
<evidence type="ECO:0000313" key="3">
    <source>
        <dbReference type="Proteomes" id="UP000052230"/>
    </source>
</evidence>
<organism evidence="2 3">
    <name type="scientific">Xanthomonas citri pv. citri</name>
    <dbReference type="NCBI Taxonomy" id="611301"/>
    <lineage>
        <taxon>Bacteria</taxon>
        <taxon>Pseudomonadati</taxon>
        <taxon>Pseudomonadota</taxon>
        <taxon>Gammaproteobacteria</taxon>
        <taxon>Lysobacterales</taxon>
        <taxon>Lysobacteraceae</taxon>
        <taxon>Xanthomonas</taxon>
    </lineage>
</organism>
<evidence type="ECO:0000256" key="1">
    <source>
        <dbReference type="SAM" id="MobiDB-lite"/>
    </source>
</evidence>
<protein>
    <submittedName>
        <fullName evidence="2">Uncharacterized protein</fullName>
    </submittedName>
</protein>
<evidence type="ECO:0000313" key="2">
    <source>
        <dbReference type="EMBL" id="CEG19245.1"/>
    </source>
</evidence>
<dbReference type="Proteomes" id="UP000052230">
    <property type="component" value="Unassembled WGS sequence"/>
</dbReference>
<comment type="caution">
    <text evidence="2">The sequence shown here is derived from an EMBL/GenBank/DDBJ whole genome shotgun (WGS) entry which is preliminary data.</text>
</comment>
<keyword evidence="3" id="KW-1185">Reference proteome</keyword>
<feature type="region of interest" description="Disordered" evidence="1">
    <location>
        <begin position="1"/>
        <end position="57"/>
    </location>
</feature>
<accession>A0A0U5FLL4</accession>
<dbReference type="EMBL" id="CCXZ01000196">
    <property type="protein sequence ID" value="CEG19245.1"/>
    <property type="molecule type" value="Genomic_DNA"/>
</dbReference>
<feature type="compositionally biased region" description="Basic and acidic residues" evidence="1">
    <location>
        <begin position="40"/>
        <end position="57"/>
    </location>
</feature>
<reference evidence="2 3" key="1">
    <citation type="submission" date="2014-09" db="EMBL/GenBank/DDBJ databases">
        <authorList>
            <person name="Regsiter A."/>
        </authorList>
    </citation>
    <scope>NUCLEOTIDE SEQUENCE [LARGE SCALE GENOMIC DNA]</scope>
</reference>
<gene>
    <name evidence="2" type="ORF">XAC3562_970029</name>
</gene>
<dbReference type="AlphaFoldDB" id="A0A0U5FLL4"/>
<proteinExistence type="predicted"/>
<name>A0A0U5FLL4_XANCI</name>